<comment type="function">
    <text evidence="9">The pyruvate dehydrogenase complex catalyzes the overall conversion of pyruvate to acetyl-CoA and CO(2). It contains multiple copies of three enzymatic components: pyruvate dehydrogenase (E1), dihydrolipoamide acetyltransferase (E2) and lipoamide dehydrogenase (E3).</text>
</comment>
<comment type="subunit">
    <text evidence="3">Forms a 24-polypeptide structural core with octahedral symmetry.</text>
</comment>
<dbReference type="SUPFAM" id="SSF52777">
    <property type="entry name" value="CoA-dependent acyltransferases"/>
    <property type="match status" value="1"/>
</dbReference>
<dbReference type="GO" id="GO:0004742">
    <property type="term" value="F:dihydrolipoyllysine-residue acetyltransferase activity"/>
    <property type="evidence" value="ECO:0007669"/>
    <property type="project" value="UniProtKB-EC"/>
</dbReference>
<gene>
    <name evidence="14" type="primary">aceF_1</name>
    <name evidence="14" type="ORF">PAA8504_00493</name>
</gene>
<evidence type="ECO:0000256" key="5">
    <source>
        <dbReference type="ARBA" id="ARBA00016300"/>
    </source>
</evidence>
<feature type="domain" description="2-oxoacid dehydrogenase acyltransferase catalytic" evidence="13">
    <location>
        <begin position="70"/>
        <end position="297"/>
    </location>
</feature>
<reference evidence="14 15" key="1">
    <citation type="submission" date="2018-03" db="EMBL/GenBank/DDBJ databases">
        <authorList>
            <person name="Keele B.F."/>
        </authorList>
    </citation>
    <scope>NUCLEOTIDE SEQUENCE [LARGE SCALE GENOMIC DNA]</scope>
    <source>
        <strain evidence="14 15">CECT 8504</strain>
    </source>
</reference>
<keyword evidence="8 14" id="KW-0012">Acyltransferase</keyword>
<name>A0A2R8BRH9_9RHOB</name>
<evidence type="ECO:0000256" key="1">
    <source>
        <dbReference type="ARBA" id="ARBA00001938"/>
    </source>
</evidence>
<dbReference type="AlphaFoldDB" id="A0A2R8BRH9"/>
<evidence type="ECO:0000313" key="15">
    <source>
        <dbReference type="Proteomes" id="UP000244912"/>
    </source>
</evidence>
<evidence type="ECO:0000256" key="2">
    <source>
        <dbReference type="ARBA" id="ARBA00007317"/>
    </source>
</evidence>
<evidence type="ECO:0000256" key="12">
    <source>
        <dbReference type="ARBA" id="ARBA00048370"/>
    </source>
</evidence>
<dbReference type="Proteomes" id="UP000244912">
    <property type="component" value="Unassembled WGS sequence"/>
</dbReference>
<dbReference type="EMBL" id="ONZF01000001">
    <property type="protein sequence ID" value="SPJ22696.1"/>
    <property type="molecule type" value="Genomic_DNA"/>
</dbReference>
<evidence type="ECO:0000256" key="11">
    <source>
        <dbReference type="ARBA" id="ARBA00031531"/>
    </source>
</evidence>
<dbReference type="EC" id="2.3.1.12" evidence="4"/>
<comment type="similarity">
    <text evidence="2">Belongs to the 2-oxoacid dehydrogenase family.</text>
</comment>
<comment type="catalytic activity">
    <reaction evidence="12">
        <text>N(6)-[(R)-dihydrolipoyl]-L-lysyl-[protein] + acetyl-CoA = N(6)-[(R)-S(8)-acetyldihydrolipoyl]-L-lysyl-[protein] + CoA</text>
        <dbReference type="Rhea" id="RHEA:17017"/>
        <dbReference type="Rhea" id="RHEA-COMP:10475"/>
        <dbReference type="Rhea" id="RHEA-COMP:10478"/>
        <dbReference type="ChEBI" id="CHEBI:57287"/>
        <dbReference type="ChEBI" id="CHEBI:57288"/>
        <dbReference type="ChEBI" id="CHEBI:83100"/>
        <dbReference type="ChEBI" id="CHEBI:83111"/>
        <dbReference type="EC" id="2.3.1.12"/>
    </reaction>
</comment>
<keyword evidence="7" id="KW-0450">Lipoyl</keyword>
<evidence type="ECO:0000256" key="10">
    <source>
        <dbReference type="ARBA" id="ARBA00029730"/>
    </source>
</evidence>
<keyword evidence="6 14" id="KW-0808">Transferase</keyword>
<evidence type="ECO:0000259" key="13">
    <source>
        <dbReference type="Pfam" id="PF00198"/>
    </source>
</evidence>
<dbReference type="FunFam" id="3.30.559.10:FF:000004">
    <property type="entry name" value="Acetyltransferase component of pyruvate dehydrogenase complex"/>
    <property type="match status" value="1"/>
</dbReference>
<evidence type="ECO:0000256" key="6">
    <source>
        <dbReference type="ARBA" id="ARBA00022679"/>
    </source>
</evidence>
<dbReference type="GO" id="GO:0006086">
    <property type="term" value="P:pyruvate decarboxylation to acetyl-CoA"/>
    <property type="evidence" value="ECO:0007669"/>
    <property type="project" value="TreeGrafter"/>
</dbReference>
<evidence type="ECO:0000256" key="7">
    <source>
        <dbReference type="ARBA" id="ARBA00022823"/>
    </source>
</evidence>
<dbReference type="PANTHER" id="PTHR43178">
    <property type="entry name" value="DIHYDROLIPOAMIDE ACETYLTRANSFERASE COMPONENT OF PYRUVATE DEHYDROGENASE COMPLEX"/>
    <property type="match status" value="1"/>
</dbReference>
<dbReference type="Pfam" id="PF00198">
    <property type="entry name" value="2-oxoacid_dh"/>
    <property type="match status" value="1"/>
</dbReference>
<keyword evidence="15" id="KW-1185">Reference proteome</keyword>
<dbReference type="InterPro" id="IPR001078">
    <property type="entry name" value="2-oxoacid_DH_actylTfrase"/>
</dbReference>
<evidence type="ECO:0000256" key="4">
    <source>
        <dbReference type="ARBA" id="ARBA00013114"/>
    </source>
</evidence>
<accession>A0A2R8BRH9</accession>
<organism evidence="14 15">
    <name type="scientific">Palleronia abyssalis</name>
    <dbReference type="NCBI Taxonomy" id="1501240"/>
    <lineage>
        <taxon>Bacteria</taxon>
        <taxon>Pseudomonadati</taxon>
        <taxon>Pseudomonadota</taxon>
        <taxon>Alphaproteobacteria</taxon>
        <taxon>Rhodobacterales</taxon>
        <taxon>Roseobacteraceae</taxon>
        <taxon>Palleronia</taxon>
    </lineage>
</organism>
<dbReference type="PANTHER" id="PTHR43178:SF2">
    <property type="entry name" value="DIHYDROLIPOYLLYSINE-RESIDUE ACETYLTRANSFERASE COMPONENT OF PYRUVATE DEHYDROGENASE COMPLEX"/>
    <property type="match status" value="1"/>
</dbReference>
<dbReference type="RefSeq" id="WP_108892549.1">
    <property type="nucleotide sequence ID" value="NZ_ONZF01000001.1"/>
</dbReference>
<dbReference type="GO" id="GO:0031405">
    <property type="term" value="F:lipoic acid binding"/>
    <property type="evidence" value="ECO:0007669"/>
    <property type="project" value="TreeGrafter"/>
</dbReference>
<dbReference type="InterPro" id="IPR023213">
    <property type="entry name" value="CAT-like_dom_sf"/>
</dbReference>
<dbReference type="OrthoDB" id="9805770at2"/>
<keyword evidence="14" id="KW-0670">Pyruvate</keyword>
<protein>
    <recommendedName>
        <fullName evidence="5">Dihydrolipoyllysine-residue acetyltransferase component of pyruvate dehydrogenase complex</fullName>
        <ecNumber evidence="4">2.3.1.12</ecNumber>
    </recommendedName>
    <alternativeName>
        <fullName evidence="10">Dihydrolipoamide acetyltransferase component of pyruvate dehydrogenase complex</fullName>
    </alternativeName>
    <alternativeName>
        <fullName evidence="11">E2</fullName>
    </alternativeName>
</protein>
<dbReference type="InterPro" id="IPR050743">
    <property type="entry name" value="2-oxoacid_DH_E2_comp"/>
</dbReference>
<dbReference type="GO" id="GO:0005737">
    <property type="term" value="C:cytoplasm"/>
    <property type="evidence" value="ECO:0007669"/>
    <property type="project" value="TreeGrafter"/>
</dbReference>
<evidence type="ECO:0000256" key="9">
    <source>
        <dbReference type="ARBA" id="ARBA00025211"/>
    </source>
</evidence>
<evidence type="ECO:0000256" key="8">
    <source>
        <dbReference type="ARBA" id="ARBA00023315"/>
    </source>
</evidence>
<sequence length="307" mass="32616">MVTASPSTRKHALDAGLDLDELGRSTGRSHIAREDVDRAIRGETSGAAPVAGPDHARYWAVDHAAYGPVHEEKMGRVPQLAAANLAAANATIPQVTHHDQADMSAVEALRARMKPEATARGVKLTALAVHVKVLSHCLVAFPRVNASLSPDGDRLILKSYVHVGIAVDTPHGLMVPVIRDADRKGLWQIAAEIADLAARAQQRKLKAEEMGGASMSISNLGGIGGSAFTPIVNPPEVAILGLTRTELRPVWTGEAFVPVPFVPLDLSYDHRVLNGADAARFLAHYAALIADPSRMLLPRADLLQATG</sequence>
<proteinExistence type="inferred from homology"/>
<comment type="cofactor">
    <cofactor evidence="1">
        <name>(R)-lipoate</name>
        <dbReference type="ChEBI" id="CHEBI:83088"/>
    </cofactor>
</comment>
<evidence type="ECO:0000313" key="14">
    <source>
        <dbReference type="EMBL" id="SPJ22696.1"/>
    </source>
</evidence>
<evidence type="ECO:0000256" key="3">
    <source>
        <dbReference type="ARBA" id="ARBA00011484"/>
    </source>
</evidence>
<dbReference type="Gene3D" id="3.30.559.10">
    <property type="entry name" value="Chloramphenicol acetyltransferase-like domain"/>
    <property type="match status" value="1"/>
</dbReference>